<feature type="signal peptide" evidence="4">
    <location>
        <begin position="1"/>
        <end position="23"/>
    </location>
</feature>
<dbReference type="Gene3D" id="2.60.40.10">
    <property type="entry name" value="Immunoglobulins"/>
    <property type="match status" value="2"/>
</dbReference>
<dbReference type="PROSITE" id="PS50835">
    <property type="entry name" value="IG_LIKE"/>
    <property type="match status" value="2"/>
</dbReference>
<dbReference type="Pfam" id="PF07686">
    <property type="entry name" value="V-set"/>
    <property type="match status" value="1"/>
</dbReference>
<accession>A0A3P9D1N9</accession>
<reference evidence="6" key="1">
    <citation type="submission" date="2025-08" db="UniProtKB">
        <authorList>
            <consortium name="Ensembl"/>
        </authorList>
    </citation>
    <scope>IDENTIFICATION</scope>
</reference>
<dbReference type="InterPro" id="IPR007110">
    <property type="entry name" value="Ig-like_dom"/>
</dbReference>
<dbReference type="PANTHER" id="PTHR24100:SF151">
    <property type="entry name" value="ICOS LIGAND"/>
    <property type="match status" value="1"/>
</dbReference>
<dbReference type="PANTHER" id="PTHR24100">
    <property type="entry name" value="BUTYROPHILIN"/>
    <property type="match status" value="1"/>
</dbReference>
<keyword evidence="2" id="KW-0472">Membrane</keyword>
<dbReference type="InterPro" id="IPR053896">
    <property type="entry name" value="BTN3A2-like_Ig-C"/>
</dbReference>
<reference evidence="6" key="2">
    <citation type="submission" date="2025-09" db="UniProtKB">
        <authorList>
            <consortium name="Ensembl"/>
        </authorList>
    </citation>
    <scope>IDENTIFICATION</scope>
</reference>
<dbReference type="GeneTree" id="ENSGT00940000173056"/>
<dbReference type="Proteomes" id="UP000265160">
    <property type="component" value="Unplaced"/>
</dbReference>
<dbReference type="InterPro" id="IPR036179">
    <property type="entry name" value="Ig-like_dom_sf"/>
</dbReference>
<dbReference type="GO" id="GO:0009897">
    <property type="term" value="C:external side of plasma membrane"/>
    <property type="evidence" value="ECO:0007669"/>
    <property type="project" value="TreeGrafter"/>
</dbReference>
<evidence type="ECO:0000256" key="1">
    <source>
        <dbReference type="ARBA" id="ARBA00004370"/>
    </source>
</evidence>
<dbReference type="SMART" id="SM00409">
    <property type="entry name" value="IG"/>
    <property type="match status" value="1"/>
</dbReference>
<dbReference type="SUPFAM" id="SSF48726">
    <property type="entry name" value="Immunoglobulin"/>
    <property type="match status" value="2"/>
</dbReference>
<dbReference type="Ensembl" id="ENSMZET00005029407.1">
    <property type="protein sequence ID" value="ENSMZEP00005028503.1"/>
    <property type="gene ID" value="ENSMZEG00005021260.1"/>
</dbReference>
<feature type="domain" description="Ig-like" evidence="5">
    <location>
        <begin position="25"/>
        <end position="132"/>
    </location>
</feature>
<dbReference type="AlphaFoldDB" id="A0A3P9D1N9"/>
<evidence type="ECO:0000313" key="7">
    <source>
        <dbReference type="Proteomes" id="UP000265160"/>
    </source>
</evidence>
<keyword evidence="7" id="KW-1185">Reference proteome</keyword>
<evidence type="ECO:0000259" key="5">
    <source>
        <dbReference type="PROSITE" id="PS50835"/>
    </source>
</evidence>
<organism evidence="6 7">
    <name type="scientific">Maylandia zebra</name>
    <name type="common">zebra mbuna</name>
    <dbReference type="NCBI Taxonomy" id="106582"/>
    <lineage>
        <taxon>Eukaryota</taxon>
        <taxon>Metazoa</taxon>
        <taxon>Chordata</taxon>
        <taxon>Craniata</taxon>
        <taxon>Vertebrata</taxon>
        <taxon>Euteleostomi</taxon>
        <taxon>Actinopterygii</taxon>
        <taxon>Neopterygii</taxon>
        <taxon>Teleostei</taxon>
        <taxon>Neoteleostei</taxon>
        <taxon>Acanthomorphata</taxon>
        <taxon>Ovalentaria</taxon>
        <taxon>Cichlomorphae</taxon>
        <taxon>Cichliformes</taxon>
        <taxon>Cichlidae</taxon>
        <taxon>African cichlids</taxon>
        <taxon>Pseudocrenilabrinae</taxon>
        <taxon>Haplochromini</taxon>
        <taxon>Maylandia</taxon>
        <taxon>Maylandia zebra complex</taxon>
    </lineage>
</organism>
<dbReference type="InterPro" id="IPR013783">
    <property type="entry name" value="Ig-like_fold"/>
</dbReference>
<dbReference type="InterPro" id="IPR050504">
    <property type="entry name" value="IgSF_BTN/MOG"/>
</dbReference>
<feature type="domain" description="Ig-like" evidence="5">
    <location>
        <begin position="143"/>
        <end position="228"/>
    </location>
</feature>
<dbReference type="GO" id="GO:0050852">
    <property type="term" value="P:T cell receptor signaling pathway"/>
    <property type="evidence" value="ECO:0007669"/>
    <property type="project" value="TreeGrafter"/>
</dbReference>
<dbReference type="Pfam" id="PF22705">
    <property type="entry name" value="C2-set_3"/>
    <property type="match status" value="1"/>
</dbReference>
<evidence type="ECO:0000256" key="4">
    <source>
        <dbReference type="SAM" id="SignalP"/>
    </source>
</evidence>
<proteinExistence type="predicted"/>
<keyword evidence="3" id="KW-0393">Immunoglobulin domain</keyword>
<dbReference type="InterPro" id="IPR013106">
    <property type="entry name" value="Ig_V-set"/>
</dbReference>
<dbReference type="InterPro" id="IPR003599">
    <property type="entry name" value="Ig_sub"/>
</dbReference>
<dbReference type="GO" id="GO:0001817">
    <property type="term" value="P:regulation of cytokine production"/>
    <property type="evidence" value="ECO:0007669"/>
    <property type="project" value="TreeGrafter"/>
</dbReference>
<feature type="chain" id="PRO_5018206542" evidence="4">
    <location>
        <begin position="24"/>
        <end position="250"/>
    </location>
</feature>
<comment type="subcellular location">
    <subcellularLocation>
        <location evidence="1">Membrane</location>
    </subcellularLocation>
</comment>
<keyword evidence="4" id="KW-0732">Signal</keyword>
<evidence type="ECO:0000313" key="6">
    <source>
        <dbReference type="Ensembl" id="ENSMZEP00005028503.1"/>
    </source>
</evidence>
<protein>
    <submittedName>
        <fullName evidence="6">Butyrophilin-like protein 1</fullName>
    </submittedName>
</protein>
<sequence length="250" mass="27641">MLSAPECLWLCLAALILSASAEGEPGSQIKVVVLEGSDAVLPCSLSTKEKTELKLFNWKKVDPNEQEVFRYDGGNHYNDGLPGQDKHFRGRVSHFPLELQSGNASIIIKNTVVPDSGNYTCDLPLQQKQTFSIELVVGAAPKPLIHVLNITEDEARLKCEVRGASPKPKVEWRDSDGNILPAEEPQVSRTGERYNITLLTTVTRTNISPIHCVATQEELSHETKHELCVAFSGKICFLAFCRTNNCNCCF</sequence>
<evidence type="ECO:0000256" key="2">
    <source>
        <dbReference type="ARBA" id="ARBA00023136"/>
    </source>
</evidence>
<dbReference type="GO" id="GO:0005102">
    <property type="term" value="F:signaling receptor binding"/>
    <property type="evidence" value="ECO:0007669"/>
    <property type="project" value="TreeGrafter"/>
</dbReference>
<evidence type="ECO:0000256" key="3">
    <source>
        <dbReference type="ARBA" id="ARBA00023319"/>
    </source>
</evidence>
<name>A0A3P9D1N9_9CICH</name>